<feature type="non-terminal residue" evidence="4">
    <location>
        <position position="1"/>
    </location>
</feature>
<evidence type="ECO:0000259" key="3">
    <source>
        <dbReference type="Pfam" id="PF10431"/>
    </source>
</evidence>
<keyword evidence="2" id="KW-0067">ATP-binding</keyword>
<dbReference type="GO" id="GO:0016887">
    <property type="term" value="F:ATP hydrolysis activity"/>
    <property type="evidence" value="ECO:0007669"/>
    <property type="project" value="TreeGrafter"/>
</dbReference>
<protein>
    <recommendedName>
        <fullName evidence="3">Clp ATPase C-terminal domain-containing protein</fullName>
    </recommendedName>
</protein>
<dbReference type="PANTHER" id="PTHR11638:SF18">
    <property type="entry name" value="HEAT SHOCK PROTEIN 104"/>
    <property type="match status" value="1"/>
</dbReference>
<dbReference type="Gene3D" id="1.10.8.60">
    <property type="match status" value="1"/>
</dbReference>
<dbReference type="InterPro" id="IPR019489">
    <property type="entry name" value="Clp_ATPase_C"/>
</dbReference>
<sequence>YAEIKKRILSAIKDHFKFKLGRPEILNRFGNNFVVFDYIRAPIMKEIRDRILNKITEEVKEKHKINIIFSEDVKTFLFDKAIQNIEQGGRGVGNLIEEAIVNPLSRILFDEEEKLKDKTSLLVGDIVTERKGSTEIYTLKVEGL</sequence>
<accession>A0A6V8Q7Z7</accession>
<evidence type="ECO:0000256" key="2">
    <source>
        <dbReference type="ARBA" id="ARBA00022840"/>
    </source>
</evidence>
<dbReference type="Pfam" id="PF10431">
    <property type="entry name" value="ClpB_D2-small"/>
    <property type="match status" value="1"/>
</dbReference>
<evidence type="ECO:0000256" key="1">
    <source>
        <dbReference type="ARBA" id="ARBA00022741"/>
    </source>
</evidence>
<evidence type="ECO:0000313" key="4">
    <source>
        <dbReference type="EMBL" id="GFP40683.1"/>
    </source>
</evidence>
<dbReference type="GO" id="GO:0005524">
    <property type="term" value="F:ATP binding"/>
    <property type="evidence" value="ECO:0007669"/>
    <property type="project" value="UniProtKB-KW"/>
</dbReference>
<dbReference type="GO" id="GO:0005737">
    <property type="term" value="C:cytoplasm"/>
    <property type="evidence" value="ECO:0007669"/>
    <property type="project" value="TreeGrafter"/>
</dbReference>
<dbReference type="PANTHER" id="PTHR11638">
    <property type="entry name" value="ATP-DEPENDENT CLP PROTEASE"/>
    <property type="match status" value="1"/>
</dbReference>
<dbReference type="SUPFAM" id="SSF52540">
    <property type="entry name" value="P-loop containing nucleoside triphosphate hydrolases"/>
    <property type="match status" value="1"/>
</dbReference>
<name>A0A6V8Q7Z7_9ACTN</name>
<proteinExistence type="predicted"/>
<comment type="caution">
    <text evidence="4">The sequence shown here is derived from an EMBL/GenBank/DDBJ whole genome shotgun (WGS) entry which is preliminary data.</text>
</comment>
<keyword evidence="1" id="KW-0547">Nucleotide-binding</keyword>
<gene>
    <name evidence="4" type="ORF">HKBW3S47_02380</name>
</gene>
<organism evidence="4 5">
    <name type="scientific">Candidatus Hakubella thermalkaliphila</name>
    <dbReference type="NCBI Taxonomy" id="2754717"/>
    <lineage>
        <taxon>Bacteria</taxon>
        <taxon>Bacillati</taxon>
        <taxon>Actinomycetota</taxon>
        <taxon>Actinomycetota incertae sedis</taxon>
        <taxon>Candidatus Hakubellales</taxon>
        <taxon>Candidatus Hakubellaceae</taxon>
        <taxon>Candidatus Hakubella</taxon>
    </lineage>
</organism>
<dbReference type="InterPro" id="IPR050130">
    <property type="entry name" value="ClpA_ClpB"/>
</dbReference>
<feature type="domain" description="Clp ATPase C-terminal" evidence="3">
    <location>
        <begin position="44"/>
        <end position="114"/>
    </location>
</feature>
<dbReference type="Proteomes" id="UP000569018">
    <property type="component" value="Unassembled WGS sequence"/>
</dbReference>
<evidence type="ECO:0000313" key="5">
    <source>
        <dbReference type="Proteomes" id="UP000569018"/>
    </source>
</evidence>
<dbReference type="InterPro" id="IPR027417">
    <property type="entry name" value="P-loop_NTPase"/>
</dbReference>
<reference evidence="4 5" key="1">
    <citation type="journal article" date="2020" name="Front. Microbiol.">
        <title>Single-cell genomics of novel Actinobacteria with the Wood-Ljungdahl pathway discovered in a serpentinizing system.</title>
        <authorList>
            <person name="Merino N."/>
            <person name="Kawai M."/>
            <person name="Boyd E.S."/>
            <person name="Colman D.R."/>
            <person name="McGlynn S.E."/>
            <person name="Nealson K.H."/>
            <person name="Kurokawa K."/>
            <person name="Hongoh Y."/>
        </authorList>
    </citation>
    <scope>NUCLEOTIDE SEQUENCE [LARGE SCALE GENOMIC DNA]</scope>
    <source>
        <strain evidence="4 5">S47</strain>
    </source>
</reference>
<dbReference type="GO" id="GO:0034605">
    <property type="term" value="P:cellular response to heat"/>
    <property type="evidence" value="ECO:0007669"/>
    <property type="project" value="TreeGrafter"/>
</dbReference>
<dbReference type="AlphaFoldDB" id="A0A6V8Q7Z7"/>
<dbReference type="EMBL" id="BLSD01000393">
    <property type="protein sequence ID" value="GFP40683.1"/>
    <property type="molecule type" value="Genomic_DNA"/>
</dbReference>